<dbReference type="AlphaFoldDB" id="A0A168CL93"/>
<name>A0A168CL93_9HYPO</name>
<gene>
    <name evidence="2" type="ORF">AAL_03973</name>
</gene>
<feature type="compositionally biased region" description="Polar residues" evidence="1">
    <location>
        <begin position="25"/>
        <end position="50"/>
    </location>
</feature>
<accession>A0A168CL93</accession>
<evidence type="ECO:0000256" key="1">
    <source>
        <dbReference type="SAM" id="MobiDB-lite"/>
    </source>
</evidence>
<organism evidence="2 3">
    <name type="scientific">Moelleriella libera RCEF 2490</name>
    <dbReference type="NCBI Taxonomy" id="1081109"/>
    <lineage>
        <taxon>Eukaryota</taxon>
        <taxon>Fungi</taxon>
        <taxon>Dikarya</taxon>
        <taxon>Ascomycota</taxon>
        <taxon>Pezizomycotina</taxon>
        <taxon>Sordariomycetes</taxon>
        <taxon>Hypocreomycetidae</taxon>
        <taxon>Hypocreales</taxon>
        <taxon>Clavicipitaceae</taxon>
        <taxon>Moelleriella</taxon>
    </lineage>
</organism>
<evidence type="ECO:0000313" key="3">
    <source>
        <dbReference type="Proteomes" id="UP000078544"/>
    </source>
</evidence>
<dbReference type="EMBL" id="AZGY01000007">
    <property type="protein sequence ID" value="KZZ96744.1"/>
    <property type="molecule type" value="Genomic_DNA"/>
</dbReference>
<feature type="compositionally biased region" description="Basic and acidic residues" evidence="1">
    <location>
        <begin position="13"/>
        <end position="24"/>
    </location>
</feature>
<protein>
    <submittedName>
        <fullName evidence="2">Uncharacterized protein</fullName>
    </submittedName>
</protein>
<comment type="caution">
    <text evidence="2">The sequence shown here is derived from an EMBL/GenBank/DDBJ whole genome shotgun (WGS) entry which is preliminary data.</text>
</comment>
<reference evidence="2 3" key="1">
    <citation type="journal article" date="2016" name="Genome Biol. Evol.">
        <title>Divergent and convergent evolution of fungal pathogenicity.</title>
        <authorList>
            <person name="Shang Y."/>
            <person name="Xiao G."/>
            <person name="Zheng P."/>
            <person name="Cen K."/>
            <person name="Zhan S."/>
            <person name="Wang C."/>
        </authorList>
    </citation>
    <scope>NUCLEOTIDE SEQUENCE [LARGE SCALE GENOMIC DNA]</scope>
    <source>
        <strain evidence="2 3">RCEF 2490</strain>
    </source>
</reference>
<keyword evidence="3" id="KW-1185">Reference proteome</keyword>
<evidence type="ECO:0000313" key="2">
    <source>
        <dbReference type="EMBL" id="KZZ96744.1"/>
    </source>
</evidence>
<dbReference type="Proteomes" id="UP000078544">
    <property type="component" value="Unassembled WGS sequence"/>
</dbReference>
<feature type="region of interest" description="Disordered" evidence="1">
    <location>
        <begin position="1"/>
        <end position="69"/>
    </location>
</feature>
<sequence length="89" mass="9722">MATQSAPSSLAVETKHASTNEDTNKQANMQPATQTAPAGFASPSNPFTATRHTDYNPEELKAPANRQQQVARRQCLMTTSMSIALRNFR</sequence>
<proteinExistence type="predicted"/>
<feature type="compositionally biased region" description="Basic and acidic residues" evidence="1">
    <location>
        <begin position="51"/>
        <end position="61"/>
    </location>
</feature>